<organism evidence="6 7">
    <name type="scientific">Propionicimonas paludicola</name>
    <dbReference type="NCBI Taxonomy" id="185243"/>
    <lineage>
        <taxon>Bacteria</taxon>
        <taxon>Bacillati</taxon>
        <taxon>Actinomycetota</taxon>
        <taxon>Actinomycetes</taxon>
        <taxon>Propionibacteriales</taxon>
        <taxon>Nocardioidaceae</taxon>
        <taxon>Propionicimonas</taxon>
    </lineage>
</organism>
<protein>
    <submittedName>
        <fullName evidence="6">GT2 family glycosyltransferase</fullName>
    </submittedName>
</protein>
<dbReference type="InterPro" id="IPR029044">
    <property type="entry name" value="Nucleotide-diphossugar_trans"/>
</dbReference>
<evidence type="ECO:0000256" key="1">
    <source>
        <dbReference type="ARBA" id="ARBA00004776"/>
    </source>
</evidence>
<dbReference type="AlphaFoldDB" id="A0A2A9CSR7"/>
<dbReference type="GO" id="GO:0016757">
    <property type="term" value="F:glycosyltransferase activity"/>
    <property type="evidence" value="ECO:0007669"/>
    <property type="project" value="UniProtKB-KW"/>
</dbReference>
<evidence type="ECO:0000313" key="6">
    <source>
        <dbReference type="EMBL" id="PFG17464.1"/>
    </source>
</evidence>
<dbReference type="Proteomes" id="UP000226079">
    <property type="component" value="Unassembled WGS sequence"/>
</dbReference>
<keyword evidence="7" id="KW-1185">Reference proteome</keyword>
<sequence>MAKDRQFGLSVAVFVVHYGDPERSVQALASCRALDPGFGALFLIDNSGNWPLDDTGDYRVLRPGRNLGYAGAVNLAADAAHEGGFDYLWVLNNDVTVAEDALQHFAQALAAHPEADIVGSYVSSGGHCYYGGGGFNWRTGRPWHLHFGVPIDTLPRGGVVTTDWINGASMLIPVSAILTRGRFDENLFLYKEELEWQLRTPAARAVLVRECLVDHEVGATTGSTAGALGGAFMARNALLIAGQRRGPSKWRWRAEAVLSTVLYPLLAGNRGQLAGALIGVRLLAAGPAVVVQRIADRGQR</sequence>
<reference evidence="6 7" key="1">
    <citation type="submission" date="2017-10" db="EMBL/GenBank/DDBJ databases">
        <title>Sequencing the genomes of 1000 actinobacteria strains.</title>
        <authorList>
            <person name="Klenk H.-P."/>
        </authorList>
    </citation>
    <scope>NUCLEOTIDE SEQUENCE [LARGE SCALE GENOMIC DNA]</scope>
    <source>
        <strain evidence="6 7">DSM 15597</strain>
    </source>
</reference>
<dbReference type="PANTHER" id="PTHR43179">
    <property type="entry name" value="RHAMNOSYLTRANSFERASE WBBL"/>
    <property type="match status" value="1"/>
</dbReference>
<accession>A0A2A9CSR7</accession>
<gene>
    <name evidence="6" type="ORF">ATK74_2035</name>
</gene>
<comment type="caution">
    <text evidence="6">The sequence shown here is derived from an EMBL/GenBank/DDBJ whole genome shotgun (WGS) entry which is preliminary data.</text>
</comment>
<evidence type="ECO:0000256" key="3">
    <source>
        <dbReference type="ARBA" id="ARBA00022676"/>
    </source>
</evidence>
<dbReference type="EMBL" id="PDJC01000001">
    <property type="protein sequence ID" value="PFG17464.1"/>
    <property type="molecule type" value="Genomic_DNA"/>
</dbReference>
<evidence type="ECO:0000256" key="4">
    <source>
        <dbReference type="ARBA" id="ARBA00022679"/>
    </source>
</evidence>
<dbReference type="InterPro" id="IPR001173">
    <property type="entry name" value="Glyco_trans_2-like"/>
</dbReference>
<dbReference type="PANTHER" id="PTHR43179:SF12">
    <property type="entry name" value="GALACTOFURANOSYLTRANSFERASE GLFT2"/>
    <property type="match status" value="1"/>
</dbReference>
<comment type="similarity">
    <text evidence="2">Belongs to the glycosyltransferase 2 family.</text>
</comment>
<dbReference type="OrthoDB" id="9771846at2"/>
<name>A0A2A9CSR7_9ACTN</name>
<dbReference type="SUPFAM" id="SSF53448">
    <property type="entry name" value="Nucleotide-diphospho-sugar transferases"/>
    <property type="match status" value="1"/>
</dbReference>
<dbReference type="Pfam" id="PF00535">
    <property type="entry name" value="Glycos_transf_2"/>
    <property type="match status" value="1"/>
</dbReference>
<dbReference type="Gene3D" id="3.90.550.10">
    <property type="entry name" value="Spore Coat Polysaccharide Biosynthesis Protein SpsA, Chain A"/>
    <property type="match status" value="1"/>
</dbReference>
<evidence type="ECO:0000313" key="7">
    <source>
        <dbReference type="Proteomes" id="UP000226079"/>
    </source>
</evidence>
<evidence type="ECO:0000259" key="5">
    <source>
        <dbReference type="Pfam" id="PF00535"/>
    </source>
</evidence>
<keyword evidence="3" id="KW-0328">Glycosyltransferase</keyword>
<comment type="pathway">
    <text evidence="1">Cell wall biogenesis; cell wall polysaccharide biosynthesis.</text>
</comment>
<proteinExistence type="inferred from homology"/>
<keyword evidence="4 6" id="KW-0808">Transferase</keyword>
<feature type="domain" description="Glycosyltransferase 2-like" evidence="5">
    <location>
        <begin position="56"/>
        <end position="127"/>
    </location>
</feature>
<dbReference type="RefSeq" id="WP_098460891.1">
    <property type="nucleotide sequence ID" value="NZ_PDJC01000001.1"/>
</dbReference>
<evidence type="ECO:0000256" key="2">
    <source>
        <dbReference type="ARBA" id="ARBA00006739"/>
    </source>
</evidence>